<protein>
    <recommendedName>
        <fullName evidence="3">Excreted virulence factor EspC, type VII ESX diderm</fullName>
    </recommendedName>
</protein>
<organism evidence="1 2">
    <name type="scientific">Streptomyces pini</name>
    <dbReference type="NCBI Taxonomy" id="1520580"/>
    <lineage>
        <taxon>Bacteria</taxon>
        <taxon>Bacillati</taxon>
        <taxon>Actinomycetota</taxon>
        <taxon>Actinomycetes</taxon>
        <taxon>Kitasatosporales</taxon>
        <taxon>Streptomycetaceae</taxon>
        <taxon>Streptomyces</taxon>
    </lineage>
</organism>
<dbReference type="AlphaFoldDB" id="A0A1I3W711"/>
<dbReference type="Proteomes" id="UP000198928">
    <property type="component" value="Unassembled WGS sequence"/>
</dbReference>
<evidence type="ECO:0000313" key="2">
    <source>
        <dbReference type="Proteomes" id="UP000198928"/>
    </source>
</evidence>
<reference evidence="2" key="1">
    <citation type="submission" date="2016-10" db="EMBL/GenBank/DDBJ databases">
        <authorList>
            <person name="Varghese N."/>
            <person name="Submissions S."/>
        </authorList>
    </citation>
    <scope>NUCLEOTIDE SEQUENCE [LARGE SCALE GENOMIC DNA]</scope>
    <source>
        <strain evidence="2">PL19</strain>
    </source>
</reference>
<proteinExistence type="predicted"/>
<evidence type="ECO:0000313" key="1">
    <source>
        <dbReference type="EMBL" id="SFK03378.1"/>
    </source>
</evidence>
<name>A0A1I3W711_9ACTN</name>
<keyword evidence="2" id="KW-1185">Reference proteome</keyword>
<accession>A0A1I3W711</accession>
<evidence type="ECO:0008006" key="3">
    <source>
        <dbReference type="Google" id="ProtNLM"/>
    </source>
</evidence>
<sequence length="151" mass="16127">MSFDEEWAALVAKASERGGAGTRLNEAADPGGGGGGGHDLSAAQDELGAIGHDAYVLFGRLRKDGDLARESSDGAATALRNANLALGEELALTVGVWDSQLRTLLQSCAHISNHLDYSAKSYTKQDKEIEAQMRHRDGSAMSVSEIERYYE</sequence>
<dbReference type="EMBL" id="FOSG01000003">
    <property type="protein sequence ID" value="SFK03378.1"/>
    <property type="molecule type" value="Genomic_DNA"/>
</dbReference>
<gene>
    <name evidence="1" type="ORF">SAMN05192584_103174</name>
</gene>
<dbReference type="RefSeq" id="WP_093848374.1">
    <property type="nucleotide sequence ID" value="NZ_FOSG01000003.1"/>
</dbReference>
<dbReference type="OrthoDB" id="4313158at2"/>